<keyword evidence="2" id="KW-1185">Reference proteome</keyword>
<dbReference type="RefSeq" id="XP_002784951.1">
    <property type="nucleotide sequence ID" value="XM_002784905.1"/>
</dbReference>
<protein>
    <submittedName>
        <fullName evidence="1">Uncharacterized protein</fullName>
    </submittedName>
</protein>
<dbReference type="EMBL" id="GG672752">
    <property type="protein sequence ID" value="EER16747.1"/>
    <property type="molecule type" value="Genomic_DNA"/>
</dbReference>
<dbReference type="AlphaFoldDB" id="C5KFJ9"/>
<organism evidence="2">
    <name type="scientific">Perkinsus marinus (strain ATCC 50983 / TXsc)</name>
    <dbReference type="NCBI Taxonomy" id="423536"/>
    <lineage>
        <taxon>Eukaryota</taxon>
        <taxon>Sar</taxon>
        <taxon>Alveolata</taxon>
        <taxon>Perkinsozoa</taxon>
        <taxon>Perkinsea</taxon>
        <taxon>Perkinsida</taxon>
        <taxon>Perkinsidae</taxon>
        <taxon>Perkinsus</taxon>
    </lineage>
</organism>
<sequence length="56" mass="6657">MVERQDPREFDATPYFDTEMRQMRVLHSKKVTLQTEDFSVTPNEAEPQLLRCTGRQ</sequence>
<gene>
    <name evidence="1" type="ORF">Pmar_PMAR022596</name>
</gene>
<accession>C5KFJ9</accession>
<dbReference type="InParanoid" id="C5KFJ9"/>
<proteinExistence type="predicted"/>
<evidence type="ECO:0000313" key="1">
    <source>
        <dbReference type="EMBL" id="EER16747.1"/>
    </source>
</evidence>
<evidence type="ECO:0000313" key="2">
    <source>
        <dbReference type="Proteomes" id="UP000007800"/>
    </source>
</evidence>
<reference evidence="1 2" key="1">
    <citation type="submission" date="2008-07" db="EMBL/GenBank/DDBJ databases">
        <authorList>
            <person name="El-Sayed N."/>
            <person name="Caler E."/>
            <person name="Inman J."/>
            <person name="Amedeo P."/>
            <person name="Hass B."/>
            <person name="Wortman J."/>
        </authorList>
    </citation>
    <scope>NUCLEOTIDE SEQUENCE [LARGE SCALE GENOMIC DNA]</scope>
    <source>
        <strain evidence="2">ATCC 50983 / TXsc</strain>
    </source>
</reference>
<dbReference type="Proteomes" id="UP000007800">
    <property type="component" value="Unassembled WGS sequence"/>
</dbReference>
<name>C5KFJ9_PERM5</name>
<dbReference type="GeneID" id="9063859"/>